<dbReference type="InterPro" id="IPR013587">
    <property type="entry name" value="Nitrate/nitrite_sensing"/>
</dbReference>
<dbReference type="InterPro" id="IPR011006">
    <property type="entry name" value="CheY-like_superfamily"/>
</dbReference>
<dbReference type="OrthoDB" id="9782798at2"/>
<comment type="caution">
    <text evidence="3">The sequence shown here is derived from an EMBL/GenBank/DDBJ whole genome shotgun (WGS) entry which is preliminary data.</text>
</comment>
<dbReference type="Pfam" id="PF08376">
    <property type="entry name" value="NIT"/>
    <property type="match status" value="1"/>
</dbReference>
<accession>A0A148KLZ2</accession>
<dbReference type="STRING" id="1799789.AX660_21290"/>
<dbReference type="InterPro" id="IPR036388">
    <property type="entry name" value="WH-like_DNA-bd_sf"/>
</dbReference>
<protein>
    <submittedName>
        <fullName evidence="3">Nitrate-and nitrite-responsive positive regulator</fullName>
    </submittedName>
</protein>
<evidence type="ECO:0000313" key="3">
    <source>
        <dbReference type="EMBL" id="KXI27268.1"/>
    </source>
</evidence>
<dbReference type="SMART" id="SM01012">
    <property type="entry name" value="ANTAR"/>
    <property type="match status" value="1"/>
</dbReference>
<dbReference type="InterPro" id="IPR005561">
    <property type="entry name" value="ANTAR"/>
</dbReference>
<keyword evidence="4" id="KW-1185">Reference proteome</keyword>
<reference evidence="4" key="1">
    <citation type="submission" date="2016-02" db="EMBL/GenBank/DDBJ databases">
        <authorList>
            <person name="Schultz-Johansen M."/>
            <person name="Glaring M.A."/>
            <person name="Bech P.K."/>
            <person name="Stougaard P."/>
        </authorList>
    </citation>
    <scope>NUCLEOTIDE SEQUENCE [LARGE SCALE GENOMIC DNA]</scope>
    <source>
        <strain evidence="4">S66</strain>
    </source>
</reference>
<dbReference type="RefSeq" id="WP_068380412.1">
    <property type="nucleotide sequence ID" value="NZ_LSNE01000011.1"/>
</dbReference>
<feature type="coiled-coil region" evidence="1">
    <location>
        <begin position="356"/>
        <end position="383"/>
    </location>
</feature>
<dbReference type="Gene3D" id="1.10.10.10">
    <property type="entry name" value="Winged helix-like DNA-binding domain superfamily/Winged helix DNA-binding domain"/>
    <property type="match status" value="1"/>
</dbReference>
<feature type="domain" description="ANTAR" evidence="2">
    <location>
        <begin position="363"/>
        <end position="424"/>
    </location>
</feature>
<proteinExistence type="predicted"/>
<keyword evidence="1" id="KW-0175">Coiled coil</keyword>
<dbReference type="PROSITE" id="PS50921">
    <property type="entry name" value="ANTAR"/>
    <property type="match status" value="1"/>
</dbReference>
<dbReference type="SUPFAM" id="SSF52172">
    <property type="entry name" value="CheY-like"/>
    <property type="match status" value="1"/>
</dbReference>
<dbReference type="Pfam" id="PF03861">
    <property type="entry name" value="ANTAR"/>
    <property type="match status" value="1"/>
</dbReference>
<dbReference type="EMBL" id="LSNE01000011">
    <property type="protein sequence ID" value="KXI27268.1"/>
    <property type="molecule type" value="Genomic_DNA"/>
</dbReference>
<dbReference type="Proteomes" id="UP000070299">
    <property type="component" value="Unassembled WGS sequence"/>
</dbReference>
<evidence type="ECO:0000313" key="4">
    <source>
        <dbReference type="Proteomes" id="UP000070299"/>
    </source>
</evidence>
<evidence type="ECO:0000259" key="2">
    <source>
        <dbReference type="PROSITE" id="PS50921"/>
    </source>
</evidence>
<dbReference type="AlphaFoldDB" id="A0A148KLZ2"/>
<feature type="coiled-coil region" evidence="1">
    <location>
        <begin position="283"/>
        <end position="310"/>
    </location>
</feature>
<sequence>MSGHSDTTKRFLLAAKHAEISALQHLASNCQVVSSICELIHQFQKERGISNIFLSSGCERFAQQRRVQIVESRDAEDLLRSQLLAKYLVGDEITGNMRLLNSVTLALQGMDHVGVLRYKVEHQAISALESTQAYCRLVAGLLAVVFEAADVASDPTITRLLVALFNFIQAKEYAGQERAWGAMGFAKSHFDHSLCERLEQLQHSQLHSFDTFIEFANQNERQLWLDLEKHSSTIALNQMRSMIQQLADGSPIDSGISEIWYELATERIDQMHLIEQQLAIRLLKVAKQRVKIANEELHSHKKRLQKLATMTASQDSPLSMLFDASLPGLHGSESNTEHKKSHTDSLAVHHSFYDLLRDQSEHIRKMSEELNNAKRTIAEQKQIDRAKLLLMQQLGHSEALAYRTLQKRAMDQKIRIADMAELVIKAAQDELQMKPC</sequence>
<dbReference type="GO" id="GO:0003723">
    <property type="term" value="F:RNA binding"/>
    <property type="evidence" value="ECO:0007669"/>
    <property type="project" value="InterPro"/>
</dbReference>
<organism evidence="3 4">
    <name type="scientific">Paraglaciecola hydrolytica</name>
    <dbReference type="NCBI Taxonomy" id="1799789"/>
    <lineage>
        <taxon>Bacteria</taxon>
        <taxon>Pseudomonadati</taxon>
        <taxon>Pseudomonadota</taxon>
        <taxon>Gammaproteobacteria</taxon>
        <taxon>Alteromonadales</taxon>
        <taxon>Alteromonadaceae</taxon>
        <taxon>Paraglaciecola</taxon>
    </lineage>
</organism>
<evidence type="ECO:0000256" key="1">
    <source>
        <dbReference type="SAM" id="Coils"/>
    </source>
</evidence>
<gene>
    <name evidence="3" type="ORF">AX660_21290</name>
</gene>
<name>A0A148KLZ2_9ALTE</name>